<comment type="caution">
    <text evidence="2">The sequence shown here is derived from an EMBL/GenBank/DDBJ whole genome shotgun (WGS) entry which is preliminary data.</text>
</comment>
<evidence type="ECO:0000313" key="2">
    <source>
        <dbReference type="EMBL" id="MBK1895714.1"/>
    </source>
</evidence>
<accession>A0ABS1FU04</accession>
<gene>
    <name evidence="2" type="ORF">JHL15_08145</name>
</gene>
<keyword evidence="1" id="KW-1133">Transmembrane helix</keyword>
<keyword evidence="1" id="KW-0472">Membrane</keyword>
<reference evidence="3" key="1">
    <citation type="submission" date="2021-01" db="EMBL/GenBank/DDBJ databases">
        <title>Genome public.</title>
        <authorList>
            <person name="Liu C."/>
            <person name="Sun Q."/>
        </authorList>
    </citation>
    <scope>NUCLEOTIDE SEQUENCE [LARGE SCALE GENOMIC DNA]</scope>
    <source>
        <strain evidence="3">YIM B02567</strain>
    </source>
</reference>
<dbReference type="Proteomes" id="UP000628669">
    <property type="component" value="Unassembled WGS sequence"/>
</dbReference>
<protein>
    <submittedName>
        <fullName evidence="2">Branched-chain amino acid ABC transporter substrate-binding protein</fullName>
    </submittedName>
</protein>
<proteinExistence type="predicted"/>
<keyword evidence="1" id="KW-0812">Transmembrane</keyword>
<organism evidence="2 3">
    <name type="scientific">Chryseobacterium paridis</name>
    <dbReference type="NCBI Taxonomy" id="2800328"/>
    <lineage>
        <taxon>Bacteria</taxon>
        <taxon>Pseudomonadati</taxon>
        <taxon>Bacteroidota</taxon>
        <taxon>Flavobacteriia</taxon>
        <taxon>Flavobacteriales</taxon>
        <taxon>Weeksellaceae</taxon>
        <taxon>Chryseobacterium group</taxon>
        <taxon>Chryseobacterium</taxon>
    </lineage>
</organism>
<dbReference type="EMBL" id="JAENHK010000007">
    <property type="protein sequence ID" value="MBK1895714.1"/>
    <property type="molecule type" value="Genomic_DNA"/>
</dbReference>
<evidence type="ECO:0000256" key="1">
    <source>
        <dbReference type="SAM" id="Phobius"/>
    </source>
</evidence>
<feature type="transmembrane region" description="Helical" evidence="1">
    <location>
        <begin position="108"/>
        <end position="127"/>
    </location>
</feature>
<feature type="transmembrane region" description="Helical" evidence="1">
    <location>
        <begin position="74"/>
        <end position="96"/>
    </location>
</feature>
<dbReference type="RefSeq" id="WP_200244893.1">
    <property type="nucleotide sequence ID" value="NZ_JAENHK010000007.1"/>
</dbReference>
<sequence length="132" mass="15134">MSWNIFEIIDVTLDALDLLGGSSTPNWKRDQRPKKRKKSTYNVEWMSVGMAFISAVILFSILKEPLPVQYPVQTMVIAALIGISISAVGFIGLYFVELFYFRNIFSMIFFCSSVIFFSTSLLLWLYFKSGLF</sequence>
<keyword evidence="3" id="KW-1185">Reference proteome</keyword>
<name>A0ABS1FU04_9FLAO</name>
<evidence type="ECO:0000313" key="3">
    <source>
        <dbReference type="Proteomes" id="UP000628669"/>
    </source>
</evidence>
<feature type="transmembrane region" description="Helical" evidence="1">
    <location>
        <begin position="41"/>
        <end position="62"/>
    </location>
</feature>